<evidence type="ECO:0000256" key="1">
    <source>
        <dbReference type="SAM" id="SignalP"/>
    </source>
</evidence>
<evidence type="ECO:0000259" key="2">
    <source>
        <dbReference type="PROSITE" id="PS50022"/>
    </source>
</evidence>
<organism evidence="3 4">
    <name type="scientific">Chitinophaga filiformis</name>
    <name type="common">Myxococcus filiformis</name>
    <name type="synonym">Flexibacter filiformis</name>
    <dbReference type="NCBI Taxonomy" id="104663"/>
    <lineage>
        <taxon>Bacteria</taxon>
        <taxon>Pseudomonadati</taxon>
        <taxon>Bacteroidota</taxon>
        <taxon>Chitinophagia</taxon>
        <taxon>Chitinophagales</taxon>
        <taxon>Chitinophagaceae</taxon>
        <taxon>Chitinophaga</taxon>
    </lineage>
</organism>
<evidence type="ECO:0000313" key="4">
    <source>
        <dbReference type="Proteomes" id="UP000199045"/>
    </source>
</evidence>
<reference evidence="3 4" key="1">
    <citation type="submission" date="2016-10" db="EMBL/GenBank/DDBJ databases">
        <authorList>
            <person name="de Groot N.N."/>
        </authorList>
    </citation>
    <scope>NUCLEOTIDE SEQUENCE [LARGE SCALE GENOMIC DNA]</scope>
    <source>
        <strain evidence="3 4">DSM 527</strain>
    </source>
</reference>
<dbReference type="Pfam" id="PF08522">
    <property type="entry name" value="BT_3987-like_N"/>
    <property type="match status" value="1"/>
</dbReference>
<dbReference type="Pfam" id="PF00754">
    <property type="entry name" value="F5_F8_type_C"/>
    <property type="match status" value="1"/>
</dbReference>
<accession>A0A1G7S9X9</accession>
<dbReference type="SUPFAM" id="SSF49785">
    <property type="entry name" value="Galactose-binding domain-like"/>
    <property type="match status" value="1"/>
</dbReference>
<sequence length="329" mass="35497">MKTKHSHLYIYTFLLAAALIAACKKDDHSAGTVYMPDAGKGIVKREFAIADTPFIVSYSAVMTGTDYATVSGINAANEITIHFKADTALVAKFNEENGTNYPLLPAGSYELQTSATILKGATGTGNLALKIIAKDRINPFQDYMIPISIESITGAAGSGYQQTTYFVVNGTADLASMQPYDESNWSIAGFSTEEPAEGGGNGLAKAAIDGDPGTFWNSKWSGGEPGPPHYIIIDMGEVKPVHGIGIMDRYFEGDWQTEGHGQPQDVTVSVSADNVTWDDVASIKDMPHDAGQPWYRYFVSTLKDARYVKITVTKVYATSSTNIAEVQIF</sequence>
<name>A0A1G7S9X9_CHIFI</name>
<proteinExistence type="predicted"/>
<dbReference type="Gene3D" id="2.60.120.260">
    <property type="entry name" value="Galactose-binding domain-like"/>
    <property type="match status" value="1"/>
</dbReference>
<dbReference type="InterPro" id="IPR013728">
    <property type="entry name" value="BT_3987-like_N"/>
</dbReference>
<dbReference type="PROSITE" id="PS51257">
    <property type="entry name" value="PROKAR_LIPOPROTEIN"/>
    <property type="match status" value="1"/>
</dbReference>
<dbReference type="Proteomes" id="UP000199045">
    <property type="component" value="Unassembled WGS sequence"/>
</dbReference>
<dbReference type="InterPro" id="IPR008979">
    <property type="entry name" value="Galactose-bd-like_sf"/>
</dbReference>
<dbReference type="STRING" id="104663.SAMN04488121_103793"/>
<feature type="signal peptide" evidence="1">
    <location>
        <begin position="1"/>
        <end position="21"/>
    </location>
</feature>
<dbReference type="OrthoDB" id="3965347at2"/>
<feature type="chain" id="PRO_5011472225" description="F5/8 type C domain-containing protein" evidence="1">
    <location>
        <begin position="22"/>
        <end position="329"/>
    </location>
</feature>
<evidence type="ECO:0000313" key="3">
    <source>
        <dbReference type="EMBL" id="SDG19855.1"/>
    </source>
</evidence>
<dbReference type="RefSeq" id="WP_089833604.1">
    <property type="nucleotide sequence ID" value="NZ_FNBN01000003.1"/>
</dbReference>
<dbReference type="Gene3D" id="2.60.40.1740">
    <property type="entry name" value="hypothetical protein (bacova_03559)"/>
    <property type="match status" value="1"/>
</dbReference>
<dbReference type="AlphaFoldDB" id="A0A1G7S9X9"/>
<feature type="domain" description="F5/8 type C" evidence="2">
    <location>
        <begin position="167"/>
        <end position="329"/>
    </location>
</feature>
<keyword evidence="1" id="KW-0732">Signal</keyword>
<protein>
    <recommendedName>
        <fullName evidence="2">F5/8 type C domain-containing protein</fullName>
    </recommendedName>
</protein>
<dbReference type="PROSITE" id="PS50022">
    <property type="entry name" value="FA58C_3"/>
    <property type="match status" value="1"/>
</dbReference>
<gene>
    <name evidence="3" type="ORF">SAMN04488121_103793</name>
</gene>
<dbReference type="InterPro" id="IPR000421">
    <property type="entry name" value="FA58C"/>
</dbReference>
<dbReference type="EMBL" id="FNBN01000003">
    <property type="protein sequence ID" value="SDG19855.1"/>
    <property type="molecule type" value="Genomic_DNA"/>
</dbReference>